<protein>
    <recommendedName>
        <fullName evidence="6 15">Anthranilate synthase component 1</fullName>
        <ecNumber evidence="5 15">4.1.3.27</ecNumber>
    </recommendedName>
</protein>
<comment type="subunit">
    <text evidence="4 15">Heterotetramer consisting of two non-identical subunits: a beta subunit (TrpG) and a large alpha subunit (TrpE).</text>
</comment>
<dbReference type="GO" id="GO:0004049">
    <property type="term" value="F:anthranilate synthase activity"/>
    <property type="evidence" value="ECO:0007669"/>
    <property type="project" value="UniProtKB-EC"/>
</dbReference>
<evidence type="ECO:0000256" key="11">
    <source>
        <dbReference type="ARBA" id="ARBA00023141"/>
    </source>
</evidence>
<evidence type="ECO:0000256" key="1">
    <source>
        <dbReference type="ARBA" id="ARBA00001946"/>
    </source>
</evidence>
<evidence type="ECO:0000313" key="18">
    <source>
        <dbReference type="EMBL" id="MDQ0165474.1"/>
    </source>
</evidence>
<keyword evidence="11 15" id="KW-0057">Aromatic amino acid biosynthesis</keyword>
<dbReference type="InterPro" id="IPR005256">
    <property type="entry name" value="Anth_synth_I_PabB"/>
</dbReference>
<dbReference type="PANTHER" id="PTHR11236">
    <property type="entry name" value="AMINOBENZOATE/ANTHRANILATE SYNTHASE"/>
    <property type="match status" value="1"/>
</dbReference>
<keyword evidence="9 15" id="KW-0822">Tryptophan biosynthesis</keyword>
<evidence type="ECO:0000256" key="4">
    <source>
        <dbReference type="ARBA" id="ARBA00011575"/>
    </source>
</evidence>
<dbReference type="EMBL" id="JAUSTY010000005">
    <property type="protein sequence ID" value="MDQ0165474.1"/>
    <property type="molecule type" value="Genomic_DNA"/>
</dbReference>
<evidence type="ECO:0000256" key="10">
    <source>
        <dbReference type="ARBA" id="ARBA00022842"/>
    </source>
</evidence>
<dbReference type="Proteomes" id="UP001235840">
    <property type="component" value="Unassembled WGS sequence"/>
</dbReference>
<evidence type="ECO:0000256" key="14">
    <source>
        <dbReference type="ARBA" id="ARBA00047683"/>
    </source>
</evidence>
<accession>A0ABT9VWV2</accession>
<comment type="caution">
    <text evidence="18">The sequence shown here is derived from an EMBL/GenBank/DDBJ whole genome shotgun (WGS) entry which is preliminary data.</text>
</comment>
<dbReference type="NCBIfam" id="TIGR00564">
    <property type="entry name" value="trpE_most"/>
    <property type="match status" value="1"/>
</dbReference>
<dbReference type="InterPro" id="IPR005801">
    <property type="entry name" value="ADC_synthase"/>
</dbReference>
<comment type="pathway">
    <text evidence="2 15">Amino-acid biosynthesis; L-tryptophan biosynthesis; L-tryptophan from chorismate: step 1/5.</text>
</comment>
<dbReference type="InterPro" id="IPR019999">
    <property type="entry name" value="Anth_synth_I-like"/>
</dbReference>
<dbReference type="InterPro" id="IPR015890">
    <property type="entry name" value="Chorismate_C"/>
</dbReference>
<keyword evidence="8 15" id="KW-0479">Metal-binding</keyword>
<dbReference type="InterPro" id="IPR006805">
    <property type="entry name" value="Anth_synth_I_N"/>
</dbReference>
<dbReference type="SUPFAM" id="SSF56322">
    <property type="entry name" value="ADC synthase"/>
    <property type="match status" value="1"/>
</dbReference>
<keyword evidence="19" id="KW-1185">Reference proteome</keyword>
<dbReference type="Gene3D" id="3.60.120.10">
    <property type="entry name" value="Anthranilate synthase"/>
    <property type="match status" value="1"/>
</dbReference>
<evidence type="ECO:0000256" key="5">
    <source>
        <dbReference type="ARBA" id="ARBA00012266"/>
    </source>
</evidence>
<evidence type="ECO:0000259" key="17">
    <source>
        <dbReference type="Pfam" id="PF04715"/>
    </source>
</evidence>
<proteinExistence type="inferred from homology"/>
<evidence type="ECO:0000256" key="7">
    <source>
        <dbReference type="ARBA" id="ARBA00022605"/>
    </source>
</evidence>
<evidence type="ECO:0000259" key="16">
    <source>
        <dbReference type="Pfam" id="PF00425"/>
    </source>
</evidence>
<name>A0ABT9VWV2_9BACI</name>
<evidence type="ECO:0000256" key="13">
    <source>
        <dbReference type="ARBA" id="ARBA00025634"/>
    </source>
</evidence>
<feature type="domain" description="Anthranilate synthase component I N-terminal" evidence="17">
    <location>
        <begin position="29"/>
        <end position="168"/>
    </location>
</feature>
<dbReference type="Pfam" id="PF00425">
    <property type="entry name" value="Chorismate_bind"/>
    <property type="match status" value="1"/>
</dbReference>
<feature type="domain" description="Chorismate-utilising enzyme C-terminal" evidence="16">
    <location>
        <begin position="235"/>
        <end position="489"/>
    </location>
</feature>
<dbReference type="PRINTS" id="PR00095">
    <property type="entry name" value="ANTSNTHASEI"/>
</dbReference>
<evidence type="ECO:0000256" key="2">
    <source>
        <dbReference type="ARBA" id="ARBA00004873"/>
    </source>
</evidence>
<gene>
    <name evidence="15" type="primary">trpE</name>
    <name evidence="18" type="ORF">J2S11_001375</name>
</gene>
<comment type="function">
    <text evidence="13 15">Part of a heterotetrameric complex that catalyzes the two-step biosynthesis of anthranilate, an intermediate in the biosynthesis of L-tryptophan. In the first step, the glutamine-binding beta subunit (TrpG) of anthranilate synthase (AS) provides the glutamine amidotransferase activity which generates ammonia as a substrate that, along with chorismate, is used in the second step, catalyzed by the large alpha subunit of AS (TrpE) to produce anthranilate. In the absence of TrpG, TrpE can synthesize anthranilate directly from chorismate and high concentrations of ammonia.</text>
</comment>
<evidence type="ECO:0000313" key="19">
    <source>
        <dbReference type="Proteomes" id="UP001235840"/>
    </source>
</evidence>
<keyword evidence="10 15" id="KW-0460">Magnesium</keyword>
<comment type="cofactor">
    <cofactor evidence="1 15">
        <name>Mg(2+)</name>
        <dbReference type="ChEBI" id="CHEBI:18420"/>
    </cofactor>
</comment>
<dbReference type="PANTHER" id="PTHR11236:SF48">
    <property type="entry name" value="ISOCHORISMATE SYNTHASE MENF"/>
    <property type="match status" value="1"/>
</dbReference>
<keyword evidence="7 15" id="KW-0028">Amino-acid biosynthesis</keyword>
<keyword evidence="12 15" id="KW-0456">Lyase</keyword>
<evidence type="ECO:0000256" key="3">
    <source>
        <dbReference type="ARBA" id="ARBA00009562"/>
    </source>
</evidence>
<evidence type="ECO:0000256" key="12">
    <source>
        <dbReference type="ARBA" id="ARBA00023239"/>
    </source>
</evidence>
<dbReference type="RefSeq" id="WP_307392638.1">
    <property type="nucleotide sequence ID" value="NZ_BAAADK010000011.1"/>
</dbReference>
<evidence type="ECO:0000256" key="15">
    <source>
        <dbReference type="RuleBase" id="RU364045"/>
    </source>
</evidence>
<organism evidence="18 19">
    <name type="scientific">Caldalkalibacillus horti</name>
    <dbReference type="NCBI Taxonomy" id="77523"/>
    <lineage>
        <taxon>Bacteria</taxon>
        <taxon>Bacillati</taxon>
        <taxon>Bacillota</taxon>
        <taxon>Bacilli</taxon>
        <taxon>Bacillales</taxon>
        <taxon>Bacillaceae</taxon>
        <taxon>Caldalkalibacillus</taxon>
    </lineage>
</organism>
<evidence type="ECO:0000256" key="8">
    <source>
        <dbReference type="ARBA" id="ARBA00022723"/>
    </source>
</evidence>
<dbReference type="EC" id="4.1.3.27" evidence="5 15"/>
<comment type="similarity">
    <text evidence="3 15">Belongs to the anthranilate synthase component I family.</text>
</comment>
<comment type="catalytic activity">
    <reaction evidence="14 15">
        <text>chorismate + L-glutamine = anthranilate + pyruvate + L-glutamate + H(+)</text>
        <dbReference type="Rhea" id="RHEA:21732"/>
        <dbReference type="ChEBI" id="CHEBI:15361"/>
        <dbReference type="ChEBI" id="CHEBI:15378"/>
        <dbReference type="ChEBI" id="CHEBI:16567"/>
        <dbReference type="ChEBI" id="CHEBI:29748"/>
        <dbReference type="ChEBI" id="CHEBI:29985"/>
        <dbReference type="ChEBI" id="CHEBI:58359"/>
        <dbReference type="EC" id="4.1.3.27"/>
    </reaction>
</comment>
<evidence type="ECO:0000256" key="9">
    <source>
        <dbReference type="ARBA" id="ARBA00022822"/>
    </source>
</evidence>
<dbReference type="Pfam" id="PF04715">
    <property type="entry name" value="Anth_synt_I_N"/>
    <property type="match status" value="1"/>
</dbReference>
<evidence type="ECO:0000256" key="6">
    <source>
        <dbReference type="ARBA" id="ARBA00020653"/>
    </source>
</evidence>
<sequence length="515" mass="58811">MSFYPSLSYVQNSYQKYSMIPICYKIWSDQMTPIRLFQRLRGEHSFLLESIEGGEKWARYSFIGNDPDFIFTVKQGKAVLTHFYPERKVEEVDGEPLAILKQLLKTYQVPQLDGVPRFSGGAVGFIGYDAIQLVESLPEHVIQDGFTDDIRLLFCSEVIAFDHLQQEIIFISHLQLQDPLSSEQVTQHYHRACQRLLEKINSVLKQDEAETLDFFQLPQHKSEVDWSQVQSNMGKEDYLRAIDQIKEYIRAGDVFQTVFSQRFAVELKTDPFNVYRVLRTVNPSPYLYYLDLGDDMILVGSSPERLVQVEGRRIETNPIAGTRKRGRTMEEDQQLEKELLQDEKERAEHHMLVDLGRNDVGKVAKYGTVSLPKLMEIDRFSHVMHIVSTVEGELREDVDAVDALFSCFPAGTVSGAPKIRAMEIIAELEQYARKAYAGAIGYFSYTGNLDHCIAIRTMVVKEGIAYVQAGGGIVADSVPELEWEETRSKASAMLVAIQLAEQLFEQKKQEVRSYA</sequence>
<reference evidence="18 19" key="1">
    <citation type="submission" date="2023-07" db="EMBL/GenBank/DDBJ databases">
        <title>Genomic Encyclopedia of Type Strains, Phase IV (KMG-IV): sequencing the most valuable type-strain genomes for metagenomic binning, comparative biology and taxonomic classification.</title>
        <authorList>
            <person name="Goeker M."/>
        </authorList>
    </citation>
    <scope>NUCLEOTIDE SEQUENCE [LARGE SCALE GENOMIC DNA]</scope>
    <source>
        <strain evidence="18 19">DSM 12751</strain>
    </source>
</reference>